<gene>
    <name evidence="10" type="primary">phoU</name>
    <name evidence="10" type="ORF">G3M78_06985</name>
</gene>
<dbReference type="KEGG" id="nva:G3M78_06985"/>
<proteinExistence type="inferred from homology"/>
<sequence length="225" mass="25828">MARHPLHLEREITRLKDLILSLGTKVEENVQNSVKSLVERQTELAMKVIESDTEIDQMEVEVEEECLKILALYQPVANDLRFIVSILKINQDLERVGDLSSNVAERAVFLASKEDLPIPQEIHLMADKVKEMLKESLNAFVNADALMARNVCAKDDEVDDLNREMYVQMEEAMRRNPERISGYIHILSASRYLERIADHATNVAEDVIYLAEGEIIRHRTNMRGE</sequence>
<accession>A0A7T0G3D8</accession>
<evidence type="ECO:0000256" key="8">
    <source>
        <dbReference type="PIRNR" id="PIRNR003107"/>
    </source>
</evidence>
<feature type="domain" description="PhoU" evidence="9">
    <location>
        <begin position="123"/>
        <end position="207"/>
    </location>
</feature>
<dbReference type="Gene3D" id="1.20.58.220">
    <property type="entry name" value="Phosphate transport system protein phou homolog 2, domain 2"/>
    <property type="match status" value="2"/>
</dbReference>
<dbReference type="PIRSF" id="PIRSF003107">
    <property type="entry name" value="PhoU"/>
    <property type="match status" value="1"/>
</dbReference>
<keyword evidence="5 8" id="KW-0963">Cytoplasm</keyword>
<dbReference type="Proteomes" id="UP000594464">
    <property type="component" value="Chromosome"/>
</dbReference>
<evidence type="ECO:0000313" key="10">
    <source>
        <dbReference type="EMBL" id="QPJ65146.1"/>
    </source>
</evidence>
<feature type="domain" description="PhoU" evidence="9">
    <location>
        <begin position="19"/>
        <end position="106"/>
    </location>
</feature>
<dbReference type="InterPro" id="IPR026022">
    <property type="entry name" value="PhoU_dom"/>
</dbReference>
<dbReference type="PANTHER" id="PTHR42930:SF3">
    <property type="entry name" value="PHOSPHATE-SPECIFIC TRANSPORT SYSTEM ACCESSORY PROTEIN PHOU"/>
    <property type="match status" value="1"/>
</dbReference>
<evidence type="ECO:0000256" key="3">
    <source>
        <dbReference type="ARBA" id="ARBA00011738"/>
    </source>
</evidence>
<comment type="function">
    <text evidence="7 8">Plays a role in the regulation of phosphate uptake.</text>
</comment>
<organism evidence="10 11">
    <name type="scientific">Candidatus Nitrohelix vancouverensis</name>
    <dbReference type="NCBI Taxonomy" id="2705534"/>
    <lineage>
        <taxon>Bacteria</taxon>
        <taxon>Pseudomonadati</taxon>
        <taxon>Nitrospinota/Tectimicrobiota group</taxon>
        <taxon>Nitrospinota</taxon>
        <taxon>Nitrospinia</taxon>
        <taxon>Nitrospinales</taxon>
        <taxon>Nitrospinaceae</taxon>
        <taxon>Candidatus Nitrohelix</taxon>
    </lineage>
</organism>
<evidence type="ECO:0000256" key="5">
    <source>
        <dbReference type="ARBA" id="ARBA00022490"/>
    </source>
</evidence>
<dbReference type="GO" id="GO:0045936">
    <property type="term" value="P:negative regulation of phosphate metabolic process"/>
    <property type="evidence" value="ECO:0007669"/>
    <property type="project" value="InterPro"/>
</dbReference>
<keyword evidence="4 8" id="KW-0813">Transport</keyword>
<evidence type="ECO:0000256" key="4">
    <source>
        <dbReference type="ARBA" id="ARBA00022448"/>
    </source>
</evidence>
<comment type="subunit">
    <text evidence="3 8">Homodimer.</text>
</comment>
<dbReference type="PANTHER" id="PTHR42930">
    <property type="entry name" value="PHOSPHATE-SPECIFIC TRANSPORT SYSTEM ACCESSORY PROTEIN PHOU"/>
    <property type="match status" value="1"/>
</dbReference>
<keyword evidence="6 8" id="KW-0592">Phosphate transport</keyword>
<dbReference type="GO" id="GO:0006817">
    <property type="term" value="P:phosphate ion transport"/>
    <property type="evidence" value="ECO:0007669"/>
    <property type="project" value="UniProtKB-KW"/>
</dbReference>
<dbReference type="AlphaFoldDB" id="A0A7T0G3D8"/>
<evidence type="ECO:0000256" key="7">
    <source>
        <dbReference type="ARBA" id="ARBA00056181"/>
    </source>
</evidence>
<dbReference type="FunFam" id="1.20.58.220:FF:000004">
    <property type="entry name" value="Phosphate-specific transport system accessory protein PhoU"/>
    <property type="match status" value="1"/>
</dbReference>
<dbReference type="EMBL" id="CP048620">
    <property type="protein sequence ID" value="QPJ65146.1"/>
    <property type="molecule type" value="Genomic_DNA"/>
</dbReference>
<reference evidence="11" key="1">
    <citation type="submission" date="2020-02" db="EMBL/GenBank/DDBJ databases">
        <title>Genomic and physiological characterization of two novel Nitrospinaceae genera.</title>
        <authorList>
            <person name="Mueller A.J."/>
            <person name="Jung M.-Y."/>
            <person name="Strachan C.R."/>
            <person name="Herbold C.W."/>
            <person name="Kirkegaard R.H."/>
            <person name="Daims H."/>
        </authorList>
    </citation>
    <scope>NUCLEOTIDE SEQUENCE [LARGE SCALE GENOMIC DNA]</scope>
</reference>
<dbReference type="SUPFAM" id="SSF109755">
    <property type="entry name" value="PhoU-like"/>
    <property type="match status" value="1"/>
</dbReference>
<dbReference type="GO" id="GO:0030643">
    <property type="term" value="P:intracellular phosphate ion homeostasis"/>
    <property type="evidence" value="ECO:0007669"/>
    <property type="project" value="InterPro"/>
</dbReference>
<comment type="similarity">
    <text evidence="2 8">Belongs to the PhoU family.</text>
</comment>
<evidence type="ECO:0000313" key="11">
    <source>
        <dbReference type="Proteomes" id="UP000594464"/>
    </source>
</evidence>
<evidence type="ECO:0000256" key="1">
    <source>
        <dbReference type="ARBA" id="ARBA00004496"/>
    </source>
</evidence>
<dbReference type="GO" id="GO:0005737">
    <property type="term" value="C:cytoplasm"/>
    <property type="evidence" value="ECO:0007669"/>
    <property type="project" value="UniProtKB-SubCell"/>
</dbReference>
<evidence type="ECO:0000256" key="2">
    <source>
        <dbReference type="ARBA" id="ARBA00008107"/>
    </source>
</evidence>
<name>A0A7T0G3D8_9BACT</name>
<protein>
    <recommendedName>
        <fullName evidence="8">Phosphate-specific transport system accessory protein PhoU</fullName>
    </recommendedName>
</protein>
<evidence type="ECO:0000256" key="6">
    <source>
        <dbReference type="ARBA" id="ARBA00022592"/>
    </source>
</evidence>
<dbReference type="InterPro" id="IPR038078">
    <property type="entry name" value="PhoU-like_sf"/>
</dbReference>
<dbReference type="NCBIfam" id="TIGR02135">
    <property type="entry name" value="phoU_full"/>
    <property type="match status" value="1"/>
</dbReference>
<dbReference type="InterPro" id="IPR028366">
    <property type="entry name" value="PhoU"/>
</dbReference>
<evidence type="ECO:0000259" key="9">
    <source>
        <dbReference type="Pfam" id="PF01895"/>
    </source>
</evidence>
<dbReference type="Pfam" id="PF01895">
    <property type="entry name" value="PhoU"/>
    <property type="match status" value="2"/>
</dbReference>
<comment type="subcellular location">
    <subcellularLocation>
        <location evidence="1 8">Cytoplasm</location>
    </subcellularLocation>
</comment>